<protein>
    <submittedName>
        <fullName evidence="2">Uncharacterized protein</fullName>
    </submittedName>
</protein>
<dbReference type="EMBL" id="ASPP01028253">
    <property type="protein sequence ID" value="ETO05336.1"/>
    <property type="molecule type" value="Genomic_DNA"/>
</dbReference>
<dbReference type="AlphaFoldDB" id="X6LVE4"/>
<feature type="compositionally biased region" description="Polar residues" evidence="1">
    <location>
        <begin position="56"/>
        <end position="71"/>
    </location>
</feature>
<feature type="region of interest" description="Disordered" evidence="1">
    <location>
        <begin position="52"/>
        <end position="87"/>
    </location>
</feature>
<proteinExistence type="predicted"/>
<organism evidence="2 3">
    <name type="scientific">Reticulomyxa filosa</name>
    <dbReference type="NCBI Taxonomy" id="46433"/>
    <lineage>
        <taxon>Eukaryota</taxon>
        <taxon>Sar</taxon>
        <taxon>Rhizaria</taxon>
        <taxon>Retaria</taxon>
        <taxon>Foraminifera</taxon>
        <taxon>Monothalamids</taxon>
        <taxon>Reticulomyxidae</taxon>
        <taxon>Reticulomyxa</taxon>
    </lineage>
</organism>
<gene>
    <name evidence="2" type="ORF">RFI_32059</name>
</gene>
<sequence length="126" mass="15011">MKTQFFPNDSCQIETIFNVKYLSTTEKKTSKKKKKDKSITFTRLYLQKKKAEPKQKSTYVPNSTVFNTPNLSDKKKDIDHDHKKKKKTPIFASTYSLLTKNKQQTRKNNKIKKKDYSYFTHRQHTL</sequence>
<name>X6LVE4_RETFI</name>
<evidence type="ECO:0000256" key="1">
    <source>
        <dbReference type="SAM" id="MobiDB-lite"/>
    </source>
</evidence>
<dbReference type="Proteomes" id="UP000023152">
    <property type="component" value="Unassembled WGS sequence"/>
</dbReference>
<reference evidence="2 3" key="1">
    <citation type="journal article" date="2013" name="Curr. Biol.">
        <title>The Genome of the Foraminiferan Reticulomyxa filosa.</title>
        <authorList>
            <person name="Glockner G."/>
            <person name="Hulsmann N."/>
            <person name="Schleicher M."/>
            <person name="Noegel A.A."/>
            <person name="Eichinger L."/>
            <person name="Gallinger C."/>
            <person name="Pawlowski J."/>
            <person name="Sierra R."/>
            <person name="Euteneuer U."/>
            <person name="Pillet L."/>
            <person name="Moustafa A."/>
            <person name="Platzer M."/>
            <person name="Groth M."/>
            <person name="Szafranski K."/>
            <person name="Schliwa M."/>
        </authorList>
    </citation>
    <scope>NUCLEOTIDE SEQUENCE [LARGE SCALE GENOMIC DNA]</scope>
</reference>
<keyword evidence="3" id="KW-1185">Reference proteome</keyword>
<evidence type="ECO:0000313" key="3">
    <source>
        <dbReference type="Proteomes" id="UP000023152"/>
    </source>
</evidence>
<feature type="compositionally biased region" description="Basic and acidic residues" evidence="1">
    <location>
        <begin position="72"/>
        <end position="81"/>
    </location>
</feature>
<accession>X6LVE4</accession>
<evidence type="ECO:0000313" key="2">
    <source>
        <dbReference type="EMBL" id="ETO05336.1"/>
    </source>
</evidence>
<comment type="caution">
    <text evidence="2">The sequence shown here is derived from an EMBL/GenBank/DDBJ whole genome shotgun (WGS) entry which is preliminary data.</text>
</comment>